<reference evidence="3 4" key="1">
    <citation type="submission" date="2018-08" db="EMBL/GenBank/DDBJ databases">
        <title>Bacillus chawlae sp. nov., Bacillus glennii sp. nov., and Bacillus saganii sp. nov. Isolated from the Vehicle Assembly Building at Kennedy Space Center where the Viking Spacecraft were Assembled.</title>
        <authorList>
            <person name="Seuylemezian A."/>
            <person name="Vaishampayan P."/>
        </authorList>
    </citation>
    <scope>NUCLEOTIDE SEQUENCE [LARGE SCALE GENOMIC DNA]</scope>
    <source>
        <strain evidence="3 4">V47-23a</strain>
    </source>
</reference>
<accession>A0A372LSA5</accession>
<evidence type="ECO:0000256" key="1">
    <source>
        <dbReference type="ARBA" id="ARBA00006484"/>
    </source>
</evidence>
<dbReference type="InterPro" id="IPR002347">
    <property type="entry name" value="SDR_fam"/>
</dbReference>
<dbReference type="SUPFAM" id="SSF51735">
    <property type="entry name" value="NAD(P)-binding Rossmann-fold domains"/>
    <property type="match status" value="1"/>
</dbReference>
<dbReference type="OrthoDB" id="9803333at2"/>
<dbReference type="EMBL" id="QVTE01000008">
    <property type="protein sequence ID" value="RFU71068.1"/>
    <property type="molecule type" value="Genomic_DNA"/>
</dbReference>
<dbReference type="FunFam" id="3.40.50.720:FF:000084">
    <property type="entry name" value="Short-chain dehydrogenase reductase"/>
    <property type="match status" value="1"/>
</dbReference>
<keyword evidence="2" id="KW-0560">Oxidoreductase</keyword>
<dbReference type="InterPro" id="IPR020904">
    <property type="entry name" value="Sc_DH/Rdtase_CS"/>
</dbReference>
<dbReference type="NCBIfam" id="NF005559">
    <property type="entry name" value="PRK07231.1"/>
    <property type="match status" value="1"/>
</dbReference>
<proteinExistence type="inferred from homology"/>
<evidence type="ECO:0000256" key="2">
    <source>
        <dbReference type="ARBA" id="ARBA00023002"/>
    </source>
</evidence>
<organism evidence="3 4">
    <name type="scientific">Peribacillus saganii</name>
    <dbReference type="NCBI Taxonomy" id="2303992"/>
    <lineage>
        <taxon>Bacteria</taxon>
        <taxon>Bacillati</taxon>
        <taxon>Bacillota</taxon>
        <taxon>Bacilli</taxon>
        <taxon>Bacillales</taxon>
        <taxon>Bacillaceae</taxon>
        <taxon>Peribacillus</taxon>
    </lineage>
</organism>
<comment type="caution">
    <text evidence="3">The sequence shown here is derived from an EMBL/GenBank/DDBJ whole genome shotgun (WGS) entry which is preliminary data.</text>
</comment>
<dbReference type="PRINTS" id="PR00081">
    <property type="entry name" value="GDHRDH"/>
</dbReference>
<sequence>MTENISRAVIVTGAGSGIGREIARTFAAEGSNVVVADKEKANGEETVNLIKAAGGNSLFIETDVRQESDIKRVVQETVKYFGKIDVLINNAGVSAFKPLFDLSAMEWDDIIASNLRSVFLASREAARVMKPGSSIVNISSTRAFMSEPDSEAYAASKGGIFALTHALAASLSEKRIRVNSISPGWIQNTDYENLKEEDHTQHWSGRVGKPSDIARACQYLCVEGNDFVNGENIVIDGGMTRKMIYD</sequence>
<name>A0A372LSA5_9BACI</name>
<dbReference type="PANTHER" id="PTHR42760">
    <property type="entry name" value="SHORT-CHAIN DEHYDROGENASES/REDUCTASES FAMILY MEMBER"/>
    <property type="match status" value="1"/>
</dbReference>
<gene>
    <name evidence="3" type="ORF">D0469_03785</name>
</gene>
<dbReference type="Pfam" id="PF13561">
    <property type="entry name" value="adh_short_C2"/>
    <property type="match status" value="1"/>
</dbReference>
<dbReference type="GO" id="GO:0016616">
    <property type="term" value="F:oxidoreductase activity, acting on the CH-OH group of donors, NAD or NADP as acceptor"/>
    <property type="evidence" value="ECO:0007669"/>
    <property type="project" value="TreeGrafter"/>
</dbReference>
<evidence type="ECO:0000313" key="4">
    <source>
        <dbReference type="Proteomes" id="UP000264541"/>
    </source>
</evidence>
<dbReference type="InterPro" id="IPR036291">
    <property type="entry name" value="NAD(P)-bd_dom_sf"/>
</dbReference>
<evidence type="ECO:0000313" key="3">
    <source>
        <dbReference type="EMBL" id="RFU71068.1"/>
    </source>
</evidence>
<dbReference type="PROSITE" id="PS00061">
    <property type="entry name" value="ADH_SHORT"/>
    <property type="match status" value="1"/>
</dbReference>
<dbReference type="AlphaFoldDB" id="A0A372LSA5"/>
<keyword evidence="4" id="KW-1185">Reference proteome</keyword>
<dbReference type="PRINTS" id="PR00080">
    <property type="entry name" value="SDRFAMILY"/>
</dbReference>
<dbReference type="GO" id="GO:0008206">
    <property type="term" value="P:bile acid metabolic process"/>
    <property type="evidence" value="ECO:0007669"/>
    <property type="project" value="UniProtKB-ARBA"/>
</dbReference>
<dbReference type="Proteomes" id="UP000264541">
    <property type="component" value="Unassembled WGS sequence"/>
</dbReference>
<protein>
    <submittedName>
        <fullName evidence="3">SDR family oxidoreductase</fullName>
    </submittedName>
</protein>
<comment type="similarity">
    <text evidence="1">Belongs to the short-chain dehydrogenases/reductases (SDR) family.</text>
</comment>
<dbReference type="Gene3D" id="3.40.50.720">
    <property type="entry name" value="NAD(P)-binding Rossmann-like Domain"/>
    <property type="match status" value="1"/>
</dbReference>